<reference evidence="1 2" key="1">
    <citation type="journal article" date="2023" name="G3 (Bethesda)">
        <title>A chromosome-level genome assembly of Zasmidium syzygii isolated from banana leaves.</title>
        <authorList>
            <person name="van Westerhoven A.C."/>
            <person name="Mehrabi R."/>
            <person name="Talebi R."/>
            <person name="Steentjes M.B.F."/>
            <person name="Corcolon B."/>
            <person name="Chong P.A."/>
            <person name="Kema G.H.J."/>
            <person name="Seidl M.F."/>
        </authorList>
    </citation>
    <scope>NUCLEOTIDE SEQUENCE [LARGE SCALE GENOMIC DNA]</scope>
    <source>
        <strain evidence="1 2">P124</strain>
    </source>
</reference>
<accession>A0ABR0F2F5</accession>
<gene>
    <name evidence="1" type="ORF">PRZ48_000998</name>
</gene>
<sequence length="228" mass="25502">MSSTTFDCVACMETFSTQPIAVLNHRMCLNCCQAGIVSQFHAALRDPTSYPVKYAGQELDIDNFTQFFDAQFLRDWAAKKDEYDTPIAERIYCAGGTCGAEQPPPRDAPPELEARYADRLILRRIAREALDALEGDLGDDTAWMSRVSLLASGLLSSIEAYALHLNPDPEARLDGLAIVEMLHPYIQSWYGTAGDEGHNRFPALRPIYERYVRARGEQLRERGLGDGH</sequence>
<evidence type="ECO:0000313" key="1">
    <source>
        <dbReference type="EMBL" id="KAK4507263.1"/>
    </source>
</evidence>
<name>A0ABR0F2F5_ZASCE</name>
<organism evidence="1 2">
    <name type="scientific">Zasmidium cellare</name>
    <name type="common">Wine cellar mold</name>
    <name type="synonym">Racodium cellare</name>
    <dbReference type="NCBI Taxonomy" id="395010"/>
    <lineage>
        <taxon>Eukaryota</taxon>
        <taxon>Fungi</taxon>
        <taxon>Dikarya</taxon>
        <taxon>Ascomycota</taxon>
        <taxon>Pezizomycotina</taxon>
        <taxon>Dothideomycetes</taxon>
        <taxon>Dothideomycetidae</taxon>
        <taxon>Mycosphaerellales</taxon>
        <taxon>Mycosphaerellaceae</taxon>
        <taxon>Zasmidium</taxon>
    </lineage>
</organism>
<dbReference type="EMBL" id="JAXOVC010000001">
    <property type="protein sequence ID" value="KAK4507263.1"/>
    <property type="molecule type" value="Genomic_DNA"/>
</dbReference>
<keyword evidence="2" id="KW-1185">Reference proteome</keyword>
<comment type="caution">
    <text evidence="1">The sequence shown here is derived from an EMBL/GenBank/DDBJ whole genome shotgun (WGS) entry which is preliminary data.</text>
</comment>
<protein>
    <submittedName>
        <fullName evidence="1">Uncharacterized protein</fullName>
    </submittedName>
</protein>
<evidence type="ECO:0000313" key="2">
    <source>
        <dbReference type="Proteomes" id="UP001305779"/>
    </source>
</evidence>
<dbReference type="Proteomes" id="UP001305779">
    <property type="component" value="Unassembled WGS sequence"/>
</dbReference>
<proteinExistence type="predicted"/>